<evidence type="ECO:0000313" key="6">
    <source>
        <dbReference type="Proteomes" id="UP001277471"/>
    </source>
</evidence>
<dbReference type="Proteomes" id="UP000298774">
    <property type="component" value="Chromosome"/>
</dbReference>
<evidence type="ECO:0000313" key="3">
    <source>
        <dbReference type="EMBL" id="MDX5953181.1"/>
    </source>
</evidence>
<evidence type="ECO:0000256" key="2">
    <source>
        <dbReference type="SAM" id="Phobius"/>
    </source>
</evidence>
<evidence type="ECO:0000313" key="5">
    <source>
        <dbReference type="Proteomes" id="UP000298774"/>
    </source>
</evidence>
<dbReference type="KEGG" id="abf:AMK58_03420"/>
<keyword evidence="2" id="KW-1133">Transmembrane helix</keyword>
<evidence type="ECO:0000313" key="4">
    <source>
        <dbReference type="EMBL" id="QCO09608.1"/>
    </source>
</evidence>
<protein>
    <recommendedName>
        <fullName evidence="7">RNA polymerase sigma factor 70 region 1.1 domain-containing protein</fullName>
    </recommendedName>
</protein>
<accession>A0A0P0ERA3</accession>
<keyword evidence="2" id="KW-0812">Transmembrane</keyword>
<feature type="region of interest" description="Disordered" evidence="1">
    <location>
        <begin position="88"/>
        <end position="120"/>
    </location>
</feature>
<dbReference type="EMBL" id="CP032339">
    <property type="protein sequence ID" value="QCO09608.1"/>
    <property type="molecule type" value="Genomic_DNA"/>
</dbReference>
<keyword evidence="2" id="KW-0472">Membrane</keyword>
<proteinExistence type="predicted"/>
<feature type="transmembrane region" description="Helical" evidence="2">
    <location>
        <begin position="128"/>
        <end position="148"/>
    </location>
</feature>
<keyword evidence="6" id="KW-1185">Reference proteome</keyword>
<name>A0A0P0ERA3_AZOBR</name>
<dbReference type="EMBL" id="JAWXYC010000004">
    <property type="protein sequence ID" value="MDX5953181.1"/>
    <property type="molecule type" value="Genomic_DNA"/>
</dbReference>
<dbReference type="GeneID" id="56450381"/>
<gene>
    <name evidence="4" type="ORF">D3868_11510</name>
    <name evidence="3" type="ORF">SIM66_18555</name>
</gene>
<dbReference type="AlphaFoldDB" id="A0A0P0ERA3"/>
<feature type="compositionally biased region" description="Basic and acidic residues" evidence="1">
    <location>
        <begin position="97"/>
        <end position="108"/>
    </location>
</feature>
<organism evidence="4 5">
    <name type="scientific">Azospirillum brasilense</name>
    <dbReference type="NCBI Taxonomy" id="192"/>
    <lineage>
        <taxon>Bacteria</taxon>
        <taxon>Pseudomonadati</taxon>
        <taxon>Pseudomonadota</taxon>
        <taxon>Alphaproteobacteria</taxon>
        <taxon>Rhodospirillales</taxon>
        <taxon>Azospirillaceae</taxon>
        <taxon>Azospirillum</taxon>
    </lineage>
</organism>
<reference evidence="4 5" key="1">
    <citation type="submission" date="2018-09" db="EMBL/GenBank/DDBJ databases">
        <title>Whole genome based analysis of evolution and adaptive divergence in Indian and Brazilian strains of Azospirillum brasilense.</title>
        <authorList>
            <person name="Singh C."/>
            <person name="Tripathi A.K."/>
        </authorList>
    </citation>
    <scope>NUCLEOTIDE SEQUENCE [LARGE SCALE GENOMIC DNA]</scope>
    <source>
        <strain evidence="4 5">MTCC4038</strain>
    </source>
</reference>
<evidence type="ECO:0000256" key="1">
    <source>
        <dbReference type="SAM" id="MobiDB-lite"/>
    </source>
</evidence>
<sequence length="149" mass="15528">MTIDDATLQRLIGKGRQHNNRLSVEQLGQDVPVETMTPEEVAVVVERLEAAGIDVELTDERLKRPRGGGGGDYQRGAGVVTIASPAAPAVSAPGARPSEHGWADEGLGHAHGGHHGSRRAPTWDRGGVDMLPVVSVIVVALVLIIALGG</sequence>
<dbReference type="RefSeq" id="WP_035679560.1">
    <property type="nucleotide sequence ID" value="NZ_CP012914.1"/>
</dbReference>
<evidence type="ECO:0008006" key="7">
    <source>
        <dbReference type="Google" id="ProtNLM"/>
    </source>
</evidence>
<reference evidence="3 6" key="2">
    <citation type="submission" date="2023-11" db="EMBL/GenBank/DDBJ databases">
        <title>MicrobeMod: A computational toolkit for identifying prokaryotic methylation and restriction-modification with nanopore sequencing.</title>
        <authorList>
            <person name="Crits-Christoph A."/>
            <person name="Kang S.C."/>
            <person name="Lee H."/>
            <person name="Ostrov N."/>
        </authorList>
    </citation>
    <scope>NUCLEOTIDE SEQUENCE [LARGE SCALE GENOMIC DNA]</scope>
    <source>
        <strain evidence="3 6">ATCC 29145</strain>
    </source>
</reference>
<dbReference type="Proteomes" id="UP001277471">
    <property type="component" value="Unassembled WGS sequence"/>
</dbReference>